<dbReference type="GO" id="GO:0003700">
    <property type="term" value="F:DNA-binding transcription factor activity"/>
    <property type="evidence" value="ECO:0007669"/>
    <property type="project" value="TreeGrafter"/>
</dbReference>
<feature type="domain" description="IclR-ED" evidence="5">
    <location>
        <begin position="102"/>
        <end position="285"/>
    </location>
</feature>
<dbReference type="SUPFAM" id="SSF55781">
    <property type="entry name" value="GAF domain-like"/>
    <property type="match status" value="1"/>
</dbReference>
<dbReference type="OrthoDB" id="9807558at2"/>
<dbReference type="Pfam" id="PF09339">
    <property type="entry name" value="HTH_IclR"/>
    <property type="match status" value="1"/>
</dbReference>
<dbReference type="PROSITE" id="PS51078">
    <property type="entry name" value="ICLR_ED"/>
    <property type="match status" value="1"/>
</dbReference>
<dbReference type="AlphaFoldDB" id="A0A4R5VEB8"/>
<dbReference type="GO" id="GO:0003677">
    <property type="term" value="F:DNA binding"/>
    <property type="evidence" value="ECO:0007669"/>
    <property type="project" value="UniProtKB-KW"/>
</dbReference>
<dbReference type="PROSITE" id="PS51077">
    <property type="entry name" value="HTH_ICLR"/>
    <property type="match status" value="1"/>
</dbReference>
<dbReference type="InterPro" id="IPR014757">
    <property type="entry name" value="Tscrpt_reg_IclR_C"/>
</dbReference>
<dbReference type="InterPro" id="IPR005471">
    <property type="entry name" value="Tscrpt_reg_IclR_N"/>
</dbReference>
<evidence type="ECO:0000313" key="6">
    <source>
        <dbReference type="EMBL" id="TDK50691.1"/>
    </source>
</evidence>
<keyword evidence="2" id="KW-0238">DNA-binding</keyword>
<dbReference type="Pfam" id="PF01614">
    <property type="entry name" value="IclR_C"/>
    <property type="match status" value="1"/>
</dbReference>
<dbReference type="PANTHER" id="PTHR30136">
    <property type="entry name" value="HELIX-TURN-HELIX TRANSCRIPTIONAL REGULATOR, ICLR FAMILY"/>
    <property type="match status" value="1"/>
</dbReference>
<evidence type="ECO:0000259" key="5">
    <source>
        <dbReference type="PROSITE" id="PS51078"/>
    </source>
</evidence>
<dbReference type="Gene3D" id="3.30.450.40">
    <property type="match status" value="1"/>
</dbReference>
<keyword evidence="7" id="KW-1185">Reference proteome</keyword>
<name>A0A4R5VEB8_9RHOB</name>
<dbReference type="InterPro" id="IPR029016">
    <property type="entry name" value="GAF-like_dom_sf"/>
</dbReference>
<evidence type="ECO:0000256" key="1">
    <source>
        <dbReference type="ARBA" id="ARBA00023015"/>
    </source>
</evidence>
<keyword evidence="1" id="KW-0805">Transcription regulation</keyword>
<accession>A0A4R5VEB8</accession>
<organism evidence="6 7">
    <name type="scientific">Antarcticimicrobium luteum</name>
    <dbReference type="NCBI Taxonomy" id="2547397"/>
    <lineage>
        <taxon>Bacteria</taxon>
        <taxon>Pseudomonadati</taxon>
        <taxon>Pseudomonadota</taxon>
        <taxon>Alphaproteobacteria</taxon>
        <taxon>Rhodobacterales</taxon>
        <taxon>Paracoccaceae</taxon>
        <taxon>Antarcticimicrobium</taxon>
    </lineage>
</organism>
<keyword evidence="3" id="KW-0804">Transcription</keyword>
<gene>
    <name evidence="6" type="ORF">E1832_05705</name>
</gene>
<dbReference type="GO" id="GO:0045892">
    <property type="term" value="P:negative regulation of DNA-templated transcription"/>
    <property type="evidence" value="ECO:0007669"/>
    <property type="project" value="TreeGrafter"/>
</dbReference>
<dbReference type="InterPro" id="IPR050707">
    <property type="entry name" value="HTH_MetabolicPath_Reg"/>
</dbReference>
<feature type="domain" description="HTH iclR-type" evidence="4">
    <location>
        <begin position="39"/>
        <end position="101"/>
    </location>
</feature>
<comment type="caution">
    <text evidence="6">The sequence shown here is derived from an EMBL/GenBank/DDBJ whole genome shotgun (WGS) entry which is preliminary data.</text>
</comment>
<evidence type="ECO:0000256" key="2">
    <source>
        <dbReference type="ARBA" id="ARBA00023125"/>
    </source>
</evidence>
<sequence>MAMSLCQYGIPTAFRMDTALVKRKEAPPASSGQKDYRINSGLARGLAVLKAFGPDNRPIGNAEIAARVELPKATVSRLTFTLTELGYLNCDEDTGRYSLGPAVLTLGYDVMAQMEIRDIARPYMQELAEYADASVYLGTPNGNEIIYIEACRTPASMAIRLGVGSRIPMVSTGMGRAYLAALPEKEREAFLAAVAPQYGESWPEVEAGVRAAVAYAGEHGFAMSGGDWIAEANSAGAVIRRPDGYPVYAINVGGLRSIITTERLEQDLAPRLLAVARKIEHIARGML</sequence>
<evidence type="ECO:0000259" key="4">
    <source>
        <dbReference type="PROSITE" id="PS51077"/>
    </source>
</evidence>
<dbReference type="SMART" id="SM00346">
    <property type="entry name" value="HTH_ICLR"/>
    <property type="match status" value="1"/>
</dbReference>
<dbReference type="EMBL" id="SMUV01000054">
    <property type="protein sequence ID" value="TDK50691.1"/>
    <property type="molecule type" value="Genomic_DNA"/>
</dbReference>
<dbReference type="PANTHER" id="PTHR30136:SF33">
    <property type="entry name" value="TRANSCRIPTIONAL REGULATORY PROTEIN"/>
    <property type="match status" value="1"/>
</dbReference>
<reference evidence="6 7" key="1">
    <citation type="submission" date="2019-03" db="EMBL/GenBank/DDBJ databases">
        <title>Ruegeria lutea sp. nov., a novel strain, isolated from marine sediment, the Masan Bay, South Korea.</title>
        <authorList>
            <person name="Kim J."/>
            <person name="Kim D.-Y."/>
            <person name="Lee S.-S."/>
        </authorList>
    </citation>
    <scope>NUCLEOTIDE SEQUENCE [LARGE SCALE GENOMIC DNA]</scope>
    <source>
        <strain evidence="6 7">318-1</strain>
    </source>
</reference>
<dbReference type="Gene3D" id="1.10.10.10">
    <property type="entry name" value="Winged helix-like DNA-binding domain superfamily/Winged helix DNA-binding domain"/>
    <property type="match status" value="1"/>
</dbReference>
<evidence type="ECO:0000313" key="7">
    <source>
        <dbReference type="Proteomes" id="UP000295301"/>
    </source>
</evidence>
<dbReference type="InterPro" id="IPR036388">
    <property type="entry name" value="WH-like_DNA-bd_sf"/>
</dbReference>
<proteinExistence type="predicted"/>
<evidence type="ECO:0000256" key="3">
    <source>
        <dbReference type="ARBA" id="ARBA00023163"/>
    </source>
</evidence>
<protein>
    <submittedName>
        <fullName evidence="6">IclR family transcriptional regulator</fullName>
    </submittedName>
</protein>
<dbReference type="InterPro" id="IPR036390">
    <property type="entry name" value="WH_DNA-bd_sf"/>
</dbReference>
<dbReference type="SUPFAM" id="SSF46785">
    <property type="entry name" value="Winged helix' DNA-binding domain"/>
    <property type="match status" value="1"/>
</dbReference>
<dbReference type="Proteomes" id="UP000295301">
    <property type="component" value="Unassembled WGS sequence"/>
</dbReference>
<dbReference type="FunFam" id="1.10.10.10:FF:000056">
    <property type="entry name" value="IclR family transcriptional regulator"/>
    <property type="match status" value="1"/>
</dbReference>